<keyword evidence="6" id="KW-0808">Transferase</keyword>
<evidence type="ECO:0000259" key="12">
    <source>
        <dbReference type="PROSITE" id="PS50885"/>
    </source>
</evidence>
<dbReference type="PROSITE" id="PS50109">
    <property type="entry name" value="HIS_KIN"/>
    <property type="match status" value="1"/>
</dbReference>
<evidence type="ECO:0000256" key="5">
    <source>
        <dbReference type="ARBA" id="ARBA00022553"/>
    </source>
</evidence>
<evidence type="ECO:0000256" key="4">
    <source>
        <dbReference type="ARBA" id="ARBA00022475"/>
    </source>
</evidence>
<evidence type="ECO:0000259" key="11">
    <source>
        <dbReference type="PROSITE" id="PS50109"/>
    </source>
</evidence>
<dbReference type="PRINTS" id="PR00344">
    <property type="entry name" value="BCTRLSENSOR"/>
</dbReference>
<comment type="subcellular location">
    <subcellularLocation>
        <location evidence="2">Cell membrane</location>
        <topology evidence="2">Multi-pass membrane protein</topology>
    </subcellularLocation>
</comment>
<dbReference type="InterPro" id="IPR050980">
    <property type="entry name" value="2C_sensor_his_kinase"/>
</dbReference>
<feature type="transmembrane region" description="Helical" evidence="10">
    <location>
        <begin position="6"/>
        <end position="25"/>
    </location>
</feature>
<keyword evidence="10" id="KW-0812">Transmembrane</keyword>
<dbReference type="PANTHER" id="PTHR44936:SF10">
    <property type="entry name" value="SENSOR PROTEIN RSTB"/>
    <property type="match status" value="1"/>
</dbReference>
<evidence type="ECO:0000256" key="1">
    <source>
        <dbReference type="ARBA" id="ARBA00000085"/>
    </source>
</evidence>
<dbReference type="InterPro" id="IPR005467">
    <property type="entry name" value="His_kinase_dom"/>
</dbReference>
<dbReference type="CDD" id="cd00082">
    <property type="entry name" value="HisKA"/>
    <property type="match status" value="1"/>
</dbReference>
<dbReference type="Proteomes" id="UP000033673">
    <property type="component" value="Unassembled WGS sequence"/>
</dbReference>
<reference evidence="13 14" key="1">
    <citation type="journal article" date="2015" name="BMC Genomics">
        <title>Genome mining reveals unlocked bioactive potential of marine Gram-negative bacteria.</title>
        <authorList>
            <person name="Machado H."/>
            <person name="Sonnenschein E.C."/>
            <person name="Melchiorsen J."/>
            <person name="Gram L."/>
        </authorList>
    </citation>
    <scope>NUCLEOTIDE SEQUENCE [LARGE SCALE GENOMIC DNA]</scope>
    <source>
        <strain evidence="13 14">S2757</strain>
    </source>
</reference>
<dbReference type="EMBL" id="JXXV01000016">
    <property type="protein sequence ID" value="KJY83106.1"/>
    <property type="molecule type" value="Genomic_DNA"/>
</dbReference>
<dbReference type="Pfam" id="PF00672">
    <property type="entry name" value="HAMP"/>
    <property type="match status" value="1"/>
</dbReference>
<proteinExistence type="predicted"/>
<dbReference type="PANTHER" id="PTHR44936">
    <property type="entry name" value="SENSOR PROTEIN CREC"/>
    <property type="match status" value="1"/>
</dbReference>
<dbReference type="EC" id="2.7.13.3" evidence="3"/>
<evidence type="ECO:0000256" key="10">
    <source>
        <dbReference type="SAM" id="Phobius"/>
    </source>
</evidence>
<dbReference type="OrthoDB" id="9804645at2"/>
<dbReference type="SUPFAM" id="SSF47384">
    <property type="entry name" value="Homodimeric domain of signal transducing histidine kinase"/>
    <property type="match status" value="1"/>
</dbReference>
<feature type="domain" description="Histidine kinase" evidence="11">
    <location>
        <begin position="312"/>
        <end position="527"/>
    </location>
</feature>
<dbReference type="SMART" id="SM00304">
    <property type="entry name" value="HAMP"/>
    <property type="match status" value="1"/>
</dbReference>
<accession>A0A0F4NM13</accession>
<protein>
    <recommendedName>
        <fullName evidence="3">histidine kinase</fullName>
        <ecNumber evidence="3">2.7.13.3</ecNumber>
    </recommendedName>
</protein>
<evidence type="ECO:0000256" key="2">
    <source>
        <dbReference type="ARBA" id="ARBA00004651"/>
    </source>
</evidence>
<keyword evidence="7" id="KW-0547">Nucleotide-binding</keyword>
<dbReference type="PROSITE" id="PS50885">
    <property type="entry name" value="HAMP"/>
    <property type="match status" value="1"/>
</dbReference>
<evidence type="ECO:0000256" key="6">
    <source>
        <dbReference type="ARBA" id="ARBA00022679"/>
    </source>
</evidence>
<comment type="catalytic activity">
    <reaction evidence="1">
        <text>ATP + protein L-histidine = ADP + protein N-phospho-L-histidine.</text>
        <dbReference type="EC" id="2.7.13.3"/>
    </reaction>
</comment>
<dbReference type="STRING" id="579748.TW81_08825"/>
<keyword evidence="10" id="KW-0472">Membrane</keyword>
<keyword evidence="4" id="KW-1003">Cell membrane</keyword>
<keyword evidence="10" id="KW-1133">Transmembrane helix</keyword>
<evidence type="ECO:0000256" key="7">
    <source>
        <dbReference type="ARBA" id="ARBA00022741"/>
    </source>
</evidence>
<dbReference type="InterPro" id="IPR036097">
    <property type="entry name" value="HisK_dim/P_sf"/>
</dbReference>
<gene>
    <name evidence="13" type="ORF">TW81_08825</name>
</gene>
<dbReference type="Gene3D" id="6.10.340.10">
    <property type="match status" value="1"/>
</dbReference>
<dbReference type="InterPro" id="IPR003661">
    <property type="entry name" value="HisK_dim/P_dom"/>
</dbReference>
<dbReference type="Gene3D" id="3.30.565.10">
    <property type="entry name" value="Histidine kinase-like ATPase, C-terminal domain"/>
    <property type="match status" value="1"/>
</dbReference>
<dbReference type="AlphaFoldDB" id="A0A0F4NM13"/>
<evidence type="ECO:0000256" key="9">
    <source>
        <dbReference type="ARBA" id="ARBA00022840"/>
    </source>
</evidence>
<comment type="caution">
    <text evidence="13">The sequence shown here is derived from an EMBL/GenBank/DDBJ whole genome shotgun (WGS) entry which is preliminary data.</text>
</comment>
<dbReference type="PATRIC" id="fig|579748.3.peg.1817"/>
<keyword evidence="8 13" id="KW-0418">Kinase</keyword>
<dbReference type="Pfam" id="PF00512">
    <property type="entry name" value="HisKA"/>
    <property type="match status" value="1"/>
</dbReference>
<dbReference type="InterPro" id="IPR004358">
    <property type="entry name" value="Sig_transdc_His_kin-like_C"/>
</dbReference>
<keyword evidence="5" id="KW-0597">Phosphoprotein</keyword>
<feature type="transmembrane region" description="Helical" evidence="10">
    <location>
        <begin position="231"/>
        <end position="255"/>
    </location>
</feature>
<evidence type="ECO:0000256" key="8">
    <source>
        <dbReference type="ARBA" id="ARBA00022777"/>
    </source>
</evidence>
<feature type="domain" description="HAMP" evidence="12">
    <location>
        <begin position="252"/>
        <end position="304"/>
    </location>
</feature>
<name>A0A0F4NM13_9VIBR</name>
<organism evidence="13 14">
    <name type="scientific">Vibrio galatheae</name>
    <dbReference type="NCBI Taxonomy" id="579748"/>
    <lineage>
        <taxon>Bacteria</taxon>
        <taxon>Pseudomonadati</taxon>
        <taxon>Pseudomonadota</taxon>
        <taxon>Gammaproteobacteria</taxon>
        <taxon>Vibrionales</taxon>
        <taxon>Vibrionaceae</taxon>
        <taxon>Vibrio</taxon>
    </lineage>
</organism>
<dbReference type="InterPro" id="IPR003594">
    <property type="entry name" value="HATPase_dom"/>
</dbReference>
<dbReference type="GO" id="GO:0000155">
    <property type="term" value="F:phosphorelay sensor kinase activity"/>
    <property type="evidence" value="ECO:0007669"/>
    <property type="project" value="InterPro"/>
</dbReference>
<dbReference type="Gene3D" id="1.10.287.130">
    <property type="match status" value="1"/>
</dbReference>
<dbReference type="CDD" id="cd06225">
    <property type="entry name" value="HAMP"/>
    <property type="match status" value="1"/>
</dbReference>
<dbReference type="GO" id="GO:0005524">
    <property type="term" value="F:ATP binding"/>
    <property type="evidence" value="ECO:0007669"/>
    <property type="project" value="UniProtKB-KW"/>
</dbReference>
<dbReference type="InterPro" id="IPR003660">
    <property type="entry name" value="HAMP_dom"/>
</dbReference>
<evidence type="ECO:0000313" key="13">
    <source>
        <dbReference type="EMBL" id="KJY83106.1"/>
    </source>
</evidence>
<sequence length="544" mass="61603">MIRAFFILWLAVFVPIILLIIPTSFNPIQRLNESFSEQFYKQIYTVNFDILTDKLLEKPQSQWQAIIQTHAKHFAYPLKLEPIENYQDDVKVLESIRRGETAFVFGDPMALLKRVGDSDYLIYFALNESTQLAVLNQARGTLYLASQQLRALAKESWQQDLAEKNARIPFQISLKETSELSLSGHKAIEESPNEIVSYINQAGQVELLAPVEEGIWLHVHDDMSQSTQMKLTSAIGGLFFLLISLALVLWVFPLWRDLKRLVHTANEFGQGRLSQRAKASRLSVVSQLSASFNTMADNIERLIAGQRELTNAIAHDLRTPLYRLRFALEMIEDESLPTTQKQKYHNTIQSSIEDLDHLINQNLLLSRYNRIADVTQFSQCCFADELAKEVEFFRLEHSELEIRLYCSPSLRTDTLFIDKAGLMRAVKNLLANASRFAQTKIAISFANESNLYMISIEDDGPGIASKDAEKIFEPFIQLDNQERSSDKGHGLGLAIVRQVMKWHQGSAKVSSSTLGGAQFTLTWPAKNVTGNSKPIVTKSDTISP</sequence>
<dbReference type="SMART" id="SM00388">
    <property type="entry name" value="HisKA"/>
    <property type="match status" value="1"/>
</dbReference>
<evidence type="ECO:0000313" key="14">
    <source>
        <dbReference type="Proteomes" id="UP000033673"/>
    </source>
</evidence>
<dbReference type="GO" id="GO:0005886">
    <property type="term" value="C:plasma membrane"/>
    <property type="evidence" value="ECO:0007669"/>
    <property type="project" value="UniProtKB-SubCell"/>
</dbReference>
<dbReference type="InterPro" id="IPR036890">
    <property type="entry name" value="HATPase_C_sf"/>
</dbReference>
<dbReference type="SMART" id="SM00387">
    <property type="entry name" value="HATPase_c"/>
    <property type="match status" value="1"/>
</dbReference>
<evidence type="ECO:0000256" key="3">
    <source>
        <dbReference type="ARBA" id="ARBA00012438"/>
    </source>
</evidence>
<dbReference type="RefSeq" id="WP_045955346.1">
    <property type="nucleotide sequence ID" value="NZ_JXXV01000016.1"/>
</dbReference>
<keyword evidence="14" id="KW-1185">Reference proteome</keyword>
<dbReference type="SUPFAM" id="SSF55874">
    <property type="entry name" value="ATPase domain of HSP90 chaperone/DNA topoisomerase II/histidine kinase"/>
    <property type="match status" value="1"/>
</dbReference>
<dbReference type="Pfam" id="PF02518">
    <property type="entry name" value="HATPase_c"/>
    <property type="match status" value="1"/>
</dbReference>
<keyword evidence="9" id="KW-0067">ATP-binding</keyword>